<organism evidence="4 5">
    <name type="scientific">Durusdinium trenchii</name>
    <dbReference type="NCBI Taxonomy" id="1381693"/>
    <lineage>
        <taxon>Eukaryota</taxon>
        <taxon>Sar</taxon>
        <taxon>Alveolata</taxon>
        <taxon>Dinophyceae</taxon>
        <taxon>Suessiales</taxon>
        <taxon>Symbiodiniaceae</taxon>
        <taxon>Durusdinium</taxon>
    </lineage>
</organism>
<feature type="domain" description="tRNA/rRNA methyltransferase SpoU type" evidence="3">
    <location>
        <begin position="222"/>
        <end position="293"/>
    </location>
</feature>
<dbReference type="InterPro" id="IPR029028">
    <property type="entry name" value="Alpha/beta_knot_MTases"/>
</dbReference>
<keyword evidence="2" id="KW-0808">Transferase</keyword>
<protein>
    <recommendedName>
        <fullName evidence="3">tRNA/rRNA methyltransferase SpoU type domain-containing protein</fullName>
    </recommendedName>
</protein>
<evidence type="ECO:0000256" key="2">
    <source>
        <dbReference type="ARBA" id="ARBA00022679"/>
    </source>
</evidence>
<keyword evidence="1" id="KW-0489">Methyltransferase</keyword>
<sequence length="294" mass="31722">MAEVFSLIVEVNDANDACLEGWGGFRGLKHRKPLFEELLVEGFEAILMLLSSSFTCGKILVQSHMLLQRMSGCDVLQFPEILRLHLRAWRLGGTFQQTLLERVALSDYGSGFRLFHAKGEVGVCSGLAGTTCAEEVTGITVPAKSANLAFAWASRPCPQSDLASLGLASAALLPLRFVVLDGLTDAANVGTIVTLSCNNGTFGQDWPSGLTFHDLQLQEEQVAMLDELKQAKVMTMAAIVQDAKFLDEVPILPQRWALVLGSEHYGVSAAVRAVCDLPLKVRMADGVDSLNVGT</sequence>
<evidence type="ECO:0000313" key="5">
    <source>
        <dbReference type="Proteomes" id="UP001642484"/>
    </source>
</evidence>
<dbReference type="InterPro" id="IPR001537">
    <property type="entry name" value="SpoU_MeTrfase"/>
</dbReference>
<keyword evidence="5" id="KW-1185">Reference proteome</keyword>
<evidence type="ECO:0000256" key="1">
    <source>
        <dbReference type="ARBA" id="ARBA00022603"/>
    </source>
</evidence>
<dbReference type="Proteomes" id="UP001642484">
    <property type="component" value="Unassembled WGS sequence"/>
</dbReference>
<dbReference type="PANTHER" id="PTHR43191">
    <property type="entry name" value="RRNA METHYLTRANSFERASE 3"/>
    <property type="match status" value="1"/>
</dbReference>
<dbReference type="Pfam" id="PF00588">
    <property type="entry name" value="SpoU_methylase"/>
    <property type="match status" value="1"/>
</dbReference>
<dbReference type="SUPFAM" id="SSF75217">
    <property type="entry name" value="alpha/beta knot"/>
    <property type="match status" value="1"/>
</dbReference>
<proteinExistence type="predicted"/>
<gene>
    <name evidence="4" type="ORF">CCMP2556_LOCUS19828</name>
</gene>
<name>A0ABP0L9J1_9DINO</name>
<reference evidence="4 5" key="1">
    <citation type="submission" date="2024-02" db="EMBL/GenBank/DDBJ databases">
        <authorList>
            <person name="Chen Y."/>
            <person name="Shah S."/>
            <person name="Dougan E. K."/>
            <person name="Thang M."/>
            <person name="Chan C."/>
        </authorList>
    </citation>
    <scope>NUCLEOTIDE SEQUENCE [LARGE SCALE GENOMIC DNA]</scope>
</reference>
<dbReference type="PANTHER" id="PTHR43191:SF2">
    <property type="entry name" value="RRNA METHYLTRANSFERASE 3, MITOCHONDRIAL"/>
    <property type="match status" value="1"/>
</dbReference>
<evidence type="ECO:0000313" key="4">
    <source>
        <dbReference type="EMBL" id="CAK9035269.1"/>
    </source>
</evidence>
<dbReference type="InterPro" id="IPR029026">
    <property type="entry name" value="tRNA_m1G_MTases_N"/>
</dbReference>
<evidence type="ECO:0000259" key="3">
    <source>
        <dbReference type="Pfam" id="PF00588"/>
    </source>
</evidence>
<comment type="caution">
    <text evidence="4">The sequence shown here is derived from an EMBL/GenBank/DDBJ whole genome shotgun (WGS) entry which is preliminary data.</text>
</comment>
<dbReference type="EMBL" id="CAXAMN010011447">
    <property type="protein sequence ID" value="CAK9035269.1"/>
    <property type="molecule type" value="Genomic_DNA"/>
</dbReference>
<accession>A0ABP0L9J1</accession>
<dbReference type="InterPro" id="IPR051259">
    <property type="entry name" value="rRNA_Methyltransferase"/>
</dbReference>
<dbReference type="Gene3D" id="3.40.1280.10">
    <property type="match status" value="1"/>
</dbReference>